<comment type="caution">
    <text evidence="2">The sequence shown here is derived from an EMBL/GenBank/DDBJ whole genome shotgun (WGS) entry which is preliminary data.</text>
</comment>
<dbReference type="InterPro" id="IPR005174">
    <property type="entry name" value="KIB1-4_b-propeller"/>
</dbReference>
<dbReference type="PANTHER" id="PTHR44259">
    <property type="entry name" value="OS07G0183000 PROTEIN-RELATED"/>
    <property type="match status" value="1"/>
</dbReference>
<protein>
    <recommendedName>
        <fullName evidence="1">KIB1-4 beta-propeller domain-containing protein</fullName>
    </recommendedName>
</protein>
<dbReference type="Pfam" id="PF03478">
    <property type="entry name" value="Beta-prop_KIB1-4"/>
    <property type="match status" value="1"/>
</dbReference>
<name>A0A7J6W7F9_THATH</name>
<organism evidence="2 3">
    <name type="scientific">Thalictrum thalictroides</name>
    <name type="common">Rue-anemone</name>
    <name type="synonym">Anemone thalictroides</name>
    <dbReference type="NCBI Taxonomy" id="46969"/>
    <lineage>
        <taxon>Eukaryota</taxon>
        <taxon>Viridiplantae</taxon>
        <taxon>Streptophyta</taxon>
        <taxon>Embryophyta</taxon>
        <taxon>Tracheophyta</taxon>
        <taxon>Spermatophyta</taxon>
        <taxon>Magnoliopsida</taxon>
        <taxon>Ranunculales</taxon>
        <taxon>Ranunculaceae</taxon>
        <taxon>Thalictroideae</taxon>
        <taxon>Thalictrum</taxon>
    </lineage>
</organism>
<evidence type="ECO:0000313" key="3">
    <source>
        <dbReference type="Proteomes" id="UP000554482"/>
    </source>
</evidence>
<proteinExistence type="predicted"/>
<dbReference type="Proteomes" id="UP000554482">
    <property type="component" value="Unassembled WGS sequence"/>
</dbReference>
<accession>A0A7J6W7F9</accession>
<evidence type="ECO:0000259" key="1">
    <source>
        <dbReference type="Pfam" id="PF03478"/>
    </source>
</evidence>
<dbReference type="EMBL" id="JABWDY010020153">
    <property type="protein sequence ID" value="KAF5193346.1"/>
    <property type="molecule type" value="Genomic_DNA"/>
</dbReference>
<dbReference type="PANTHER" id="PTHR44259:SF114">
    <property type="entry name" value="OS06G0707300 PROTEIN"/>
    <property type="match status" value="1"/>
</dbReference>
<evidence type="ECO:0000313" key="2">
    <source>
        <dbReference type="EMBL" id="KAF5193346.1"/>
    </source>
</evidence>
<dbReference type="Gene3D" id="1.20.1280.50">
    <property type="match status" value="1"/>
</dbReference>
<feature type="domain" description="KIB1-4 beta-propeller" evidence="1">
    <location>
        <begin position="110"/>
        <end position="316"/>
    </location>
</feature>
<dbReference type="AlphaFoldDB" id="A0A7J6W7F9"/>
<dbReference type="OrthoDB" id="1372085at2759"/>
<feature type="non-terminal residue" evidence="2">
    <location>
        <position position="316"/>
    </location>
</feature>
<keyword evidence="3" id="KW-1185">Reference proteome</keyword>
<sequence>MSSFALLQQHPNWSELPNCVLSYIMDKLIVIDDYVRFGDVCVSWRTVFLEESLVKKKKHCALLPFLLIPPRREKEEEEEDIDNIHNNKKRKRKRRVRRQKKEKLCLVRGLYSVAKGKVYDFQLQLTNKKYCRGSSFGWLITIQFIRSRNRYRVRLLNPFLLSSDNNNKNSIIKLPSIDNIRDNERVNEMCKPFLYIHKAVLSSDPLFTPDNFFVMAIMGPFRKLAFYKHGTKTWEPIQWENKEWSHFSDLIYFKATQQFYAVLLKNGAVVGIDFNTRRMGRQSDITPKLTQIAPPTPEIPDKKRYLVETSSGQLLQ</sequence>
<dbReference type="InterPro" id="IPR050942">
    <property type="entry name" value="F-box_BR-signaling"/>
</dbReference>
<reference evidence="2 3" key="1">
    <citation type="submission" date="2020-06" db="EMBL/GenBank/DDBJ databases">
        <title>Transcriptomic and genomic resources for Thalictrum thalictroides and T. hernandezii: Facilitating candidate gene discovery in an emerging model plant lineage.</title>
        <authorList>
            <person name="Arias T."/>
            <person name="Riano-Pachon D.M."/>
            <person name="Di Stilio V.S."/>
        </authorList>
    </citation>
    <scope>NUCLEOTIDE SEQUENCE [LARGE SCALE GENOMIC DNA]</scope>
    <source>
        <strain evidence="3">cv. WT478/WT964</strain>
        <tissue evidence="2">Leaves</tissue>
    </source>
</reference>
<gene>
    <name evidence="2" type="ORF">FRX31_017067</name>
</gene>